<protein>
    <submittedName>
        <fullName evidence="2">Uncharacterized protein</fullName>
    </submittedName>
</protein>
<dbReference type="Proteomes" id="UP001059617">
    <property type="component" value="Chromosome"/>
</dbReference>
<keyword evidence="3" id="KW-1185">Reference proteome</keyword>
<proteinExistence type="predicted"/>
<sequence>MIAGTGRTRASDATAYFASIGLLLVDGDRVRCRLRQHRTVAAIAAQAGASRPTVLAAMDRHGITPVPHAVSRRRAAAHGRVVAAPFRFTSLAACVAHRRGQGATRRPLAVENGIPESTMRRHTTRGDRPQSGAA</sequence>
<accession>A0ABY5VQD2</accession>
<reference evidence="2" key="1">
    <citation type="submission" date="2021-04" db="EMBL/GenBank/DDBJ databases">
        <authorList>
            <person name="Hartkoorn R.C."/>
            <person name="Beaudoing E."/>
            <person name="Hot D."/>
        </authorList>
    </citation>
    <scope>NUCLEOTIDE SEQUENCE</scope>
    <source>
        <strain evidence="2">NRRL B-16292</strain>
    </source>
</reference>
<name>A0ABY5VQD2_9ACTN</name>
<gene>
    <name evidence="2" type="ORF">Dfulv_33115</name>
</gene>
<evidence type="ECO:0000256" key="1">
    <source>
        <dbReference type="SAM" id="MobiDB-lite"/>
    </source>
</evidence>
<feature type="region of interest" description="Disordered" evidence="1">
    <location>
        <begin position="101"/>
        <end position="134"/>
    </location>
</feature>
<evidence type="ECO:0000313" key="2">
    <source>
        <dbReference type="EMBL" id="UWP79983.1"/>
    </source>
</evidence>
<organism evidence="2 3">
    <name type="scientific">Dactylosporangium fulvum</name>
    <dbReference type="NCBI Taxonomy" id="53359"/>
    <lineage>
        <taxon>Bacteria</taxon>
        <taxon>Bacillati</taxon>
        <taxon>Actinomycetota</taxon>
        <taxon>Actinomycetes</taxon>
        <taxon>Micromonosporales</taxon>
        <taxon>Micromonosporaceae</taxon>
        <taxon>Dactylosporangium</taxon>
    </lineage>
</organism>
<evidence type="ECO:0000313" key="3">
    <source>
        <dbReference type="Proteomes" id="UP001059617"/>
    </source>
</evidence>
<reference evidence="2" key="2">
    <citation type="submission" date="2022-09" db="EMBL/GenBank/DDBJ databases">
        <title>Biosynthetic gene clusters of Dactylosporangioum fulvum.</title>
        <authorList>
            <person name="Caradec T."/>
        </authorList>
    </citation>
    <scope>NUCLEOTIDE SEQUENCE</scope>
    <source>
        <strain evidence="2">NRRL B-16292</strain>
    </source>
</reference>
<dbReference type="RefSeq" id="WP_259857741.1">
    <property type="nucleotide sequence ID" value="NZ_BAAAST010000138.1"/>
</dbReference>
<dbReference type="EMBL" id="CP073720">
    <property type="protein sequence ID" value="UWP79983.1"/>
    <property type="molecule type" value="Genomic_DNA"/>
</dbReference>